<dbReference type="Proteomes" id="UP001359886">
    <property type="component" value="Unassembled WGS sequence"/>
</dbReference>
<comment type="caution">
    <text evidence="3">The sequence shown here is derived from an EMBL/GenBank/DDBJ whole genome shotgun (WGS) entry which is preliminary data.</text>
</comment>
<feature type="domain" description="VOC" evidence="2">
    <location>
        <begin position="43"/>
        <end position="160"/>
    </location>
</feature>
<proteinExistence type="predicted"/>
<evidence type="ECO:0000256" key="1">
    <source>
        <dbReference type="SAM" id="SignalP"/>
    </source>
</evidence>
<dbReference type="Pfam" id="PF00903">
    <property type="entry name" value="Glyoxalase"/>
    <property type="match status" value="1"/>
</dbReference>
<evidence type="ECO:0000313" key="4">
    <source>
        <dbReference type="Proteomes" id="UP001359886"/>
    </source>
</evidence>
<dbReference type="InterPro" id="IPR029068">
    <property type="entry name" value="Glyas_Bleomycin-R_OHBP_Dase"/>
</dbReference>
<dbReference type="Gene3D" id="3.10.180.10">
    <property type="entry name" value="2,3-Dihydroxybiphenyl 1,2-Dioxygenase, domain 1"/>
    <property type="match status" value="1"/>
</dbReference>
<dbReference type="CDD" id="cd06587">
    <property type="entry name" value="VOC"/>
    <property type="match status" value="1"/>
</dbReference>
<organism evidence="3 4">
    <name type="scientific">Elongatibacter sediminis</name>
    <dbReference type="NCBI Taxonomy" id="3119006"/>
    <lineage>
        <taxon>Bacteria</taxon>
        <taxon>Pseudomonadati</taxon>
        <taxon>Pseudomonadota</taxon>
        <taxon>Gammaproteobacteria</taxon>
        <taxon>Chromatiales</taxon>
        <taxon>Wenzhouxiangellaceae</taxon>
        <taxon>Elongatibacter</taxon>
    </lineage>
</organism>
<sequence length="167" mass="18593">MNRFVRVPSMKYVSVKSVSILLSLLLLLFVQSASAADDSAPEITAGVPFFYYTDLPEAVDWYKNKLGLEALVEDDWVVIIRITDSSYLGLVNASGGSLVPTDNKGALLSIETPELEGWWDRLKDVEGINMIHGIEVGGGGMIEEFRMTDPGGYIVEFYRWLPEHSPY</sequence>
<dbReference type="InterPro" id="IPR037523">
    <property type="entry name" value="VOC_core"/>
</dbReference>
<reference evidence="3 4" key="1">
    <citation type="submission" date="2024-02" db="EMBL/GenBank/DDBJ databases">
        <title>A novel Wenzhouxiangellaceae bacterium, isolated from coastal sediments.</title>
        <authorList>
            <person name="Du Z.-J."/>
            <person name="Ye Y.-Q."/>
            <person name="Zhang X.-Y."/>
        </authorList>
    </citation>
    <scope>NUCLEOTIDE SEQUENCE [LARGE SCALE GENOMIC DNA]</scope>
    <source>
        <strain evidence="3 4">CH-27</strain>
    </source>
</reference>
<dbReference type="AlphaFoldDB" id="A0AAW9R677"/>
<dbReference type="PROSITE" id="PS51819">
    <property type="entry name" value="VOC"/>
    <property type="match status" value="1"/>
</dbReference>
<feature type="signal peptide" evidence="1">
    <location>
        <begin position="1"/>
        <end position="35"/>
    </location>
</feature>
<evidence type="ECO:0000313" key="3">
    <source>
        <dbReference type="EMBL" id="MEJ8566200.1"/>
    </source>
</evidence>
<feature type="chain" id="PRO_5043734847" evidence="1">
    <location>
        <begin position="36"/>
        <end position="167"/>
    </location>
</feature>
<protein>
    <submittedName>
        <fullName evidence="3">VOC family protein</fullName>
    </submittedName>
</protein>
<accession>A0AAW9R677</accession>
<name>A0AAW9R677_9GAMM</name>
<dbReference type="InterPro" id="IPR004360">
    <property type="entry name" value="Glyas_Fos-R_dOase_dom"/>
</dbReference>
<dbReference type="EMBL" id="JAZHOG010000001">
    <property type="protein sequence ID" value="MEJ8566200.1"/>
    <property type="molecule type" value="Genomic_DNA"/>
</dbReference>
<keyword evidence="4" id="KW-1185">Reference proteome</keyword>
<dbReference type="RefSeq" id="WP_354693523.1">
    <property type="nucleotide sequence ID" value="NZ_JAZHOG010000001.1"/>
</dbReference>
<evidence type="ECO:0000259" key="2">
    <source>
        <dbReference type="PROSITE" id="PS51819"/>
    </source>
</evidence>
<gene>
    <name evidence="3" type="ORF">V3330_01075</name>
</gene>
<dbReference type="SUPFAM" id="SSF54593">
    <property type="entry name" value="Glyoxalase/Bleomycin resistance protein/Dihydroxybiphenyl dioxygenase"/>
    <property type="match status" value="1"/>
</dbReference>
<keyword evidence="1" id="KW-0732">Signal</keyword>